<evidence type="ECO:0000313" key="2">
    <source>
        <dbReference type="Proteomes" id="UP000289738"/>
    </source>
</evidence>
<dbReference type="EMBL" id="SDMP01000003">
    <property type="protein sequence ID" value="RYR66930.1"/>
    <property type="molecule type" value="Genomic_DNA"/>
</dbReference>
<dbReference type="Proteomes" id="UP000289738">
    <property type="component" value="Chromosome A03"/>
</dbReference>
<gene>
    <name evidence="1" type="ORF">Ahy_A03g013116</name>
</gene>
<protein>
    <submittedName>
        <fullName evidence="1">Uncharacterized protein</fullName>
    </submittedName>
</protein>
<accession>A0A445DUS9</accession>
<evidence type="ECO:0000313" key="1">
    <source>
        <dbReference type="EMBL" id="RYR66930.1"/>
    </source>
</evidence>
<sequence>MKRIIKWMTDAKIVVLSRLLPNIHLPSQDVARHLDISGYHSSKRCEFLLVDACTSGVSKICYRIYRLFLVKP</sequence>
<name>A0A445DUS9_ARAHY</name>
<proteinExistence type="predicted"/>
<comment type="caution">
    <text evidence="1">The sequence shown here is derived from an EMBL/GenBank/DDBJ whole genome shotgun (WGS) entry which is preliminary data.</text>
</comment>
<dbReference type="AlphaFoldDB" id="A0A445DUS9"/>
<keyword evidence="2" id="KW-1185">Reference proteome</keyword>
<organism evidence="1 2">
    <name type="scientific">Arachis hypogaea</name>
    <name type="common">Peanut</name>
    <dbReference type="NCBI Taxonomy" id="3818"/>
    <lineage>
        <taxon>Eukaryota</taxon>
        <taxon>Viridiplantae</taxon>
        <taxon>Streptophyta</taxon>
        <taxon>Embryophyta</taxon>
        <taxon>Tracheophyta</taxon>
        <taxon>Spermatophyta</taxon>
        <taxon>Magnoliopsida</taxon>
        <taxon>eudicotyledons</taxon>
        <taxon>Gunneridae</taxon>
        <taxon>Pentapetalae</taxon>
        <taxon>rosids</taxon>
        <taxon>fabids</taxon>
        <taxon>Fabales</taxon>
        <taxon>Fabaceae</taxon>
        <taxon>Papilionoideae</taxon>
        <taxon>50 kb inversion clade</taxon>
        <taxon>dalbergioids sensu lato</taxon>
        <taxon>Dalbergieae</taxon>
        <taxon>Pterocarpus clade</taxon>
        <taxon>Arachis</taxon>
    </lineage>
</organism>
<reference evidence="1 2" key="1">
    <citation type="submission" date="2019-01" db="EMBL/GenBank/DDBJ databases">
        <title>Sequencing of cultivated peanut Arachis hypogaea provides insights into genome evolution and oil improvement.</title>
        <authorList>
            <person name="Chen X."/>
        </authorList>
    </citation>
    <scope>NUCLEOTIDE SEQUENCE [LARGE SCALE GENOMIC DNA]</scope>
    <source>
        <strain evidence="2">cv. Fuhuasheng</strain>
        <tissue evidence="1">Leaves</tissue>
    </source>
</reference>